<dbReference type="PROSITE" id="PS51740">
    <property type="entry name" value="SPOVT_ABRB"/>
    <property type="match status" value="1"/>
</dbReference>
<dbReference type="Gene3D" id="2.10.260.10">
    <property type="match status" value="1"/>
</dbReference>
<dbReference type="Pfam" id="PF04014">
    <property type="entry name" value="MazE_antitoxin"/>
    <property type="match status" value="1"/>
</dbReference>
<organism evidence="3">
    <name type="scientific">Planktothricoides sp. SpSt-374</name>
    <dbReference type="NCBI Taxonomy" id="2282167"/>
    <lineage>
        <taxon>Bacteria</taxon>
        <taxon>Bacillati</taxon>
        <taxon>Cyanobacteriota</taxon>
        <taxon>Cyanophyceae</taxon>
        <taxon>Oscillatoriophycideae</taxon>
        <taxon>Oscillatoriales</taxon>
        <taxon>Oscillatoriaceae</taxon>
        <taxon>Planktothricoides</taxon>
    </lineage>
</organism>
<accession>A0A7C3VHY1</accession>
<dbReference type="NCBIfam" id="TIGR01439">
    <property type="entry name" value="lp_hng_hel_AbrB"/>
    <property type="match status" value="1"/>
</dbReference>
<keyword evidence="1 3" id="KW-0238">DNA-binding</keyword>
<dbReference type="InterPro" id="IPR007159">
    <property type="entry name" value="SpoVT-AbrB_dom"/>
</dbReference>
<evidence type="ECO:0000256" key="1">
    <source>
        <dbReference type="PROSITE-ProRule" id="PRU01076"/>
    </source>
</evidence>
<proteinExistence type="predicted"/>
<name>A0A7C3VHY1_9CYAN</name>
<comment type="caution">
    <text evidence="3">The sequence shown here is derived from an EMBL/GenBank/DDBJ whole genome shotgun (WGS) entry which is preliminary data.</text>
</comment>
<evidence type="ECO:0000313" key="3">
    <source>
        <dbReference type="EMBL" id="HGG01693.1"/>
    </source>
</evidence>
<evidence type="ECO:0000259" key="2">
    <source>
        <dbReference type="PROSITE" id="PS51740"/>
    </source>
</evidence>
<dbReference type="GO" id="GO:0003677">
    <property type="term" value="F:DNA binding"/>
    <property type="evidence" value="ECO:0007669"/>
    <property type="project" value="UniProtKB-UniRule"/>
</dbReference>
<dbReference type="SUPFAM" id="SSF89447">
    <property type="entry name" value="AbrB/MazE/MraZ-like"/>
    <property type="match status" value="1"/>
</dbReference>
<dbReference type="InterPro" id="IPR037914">
    <property type="entry name" value="SpoVT-AbrB_sf"/>
</dbReference>
<protein>
    <submittedName>
        <fullName evidence="3">AbrB/MazE/SpoVT family DNA-binding domain-containing protein</fullName>
    </submittedName>
</protein>
<dbReference type="SMART" id="SM00966">
    <property type="entry name" value="SpoVT_AbrB"/>
    <property type="match status" value="1"/>
</dbReference>
<sequence>MIVAQLSGNYEIEIPVAVRETLKLKPGDSLEVKVVDGAVVLLPVPSHTSRWFGKHQDLWDGVDAVAYIRGERESWRD</sequence>
<gene>
    <name evidence="3" type="ORF">ENR15_13835</name>
</gene>
<dbReference type="EMBL" id="DSPX01000137">
    <property type="protein sequence ID" value="HGG01693.1"/>
    <property type="molecule type" value="Genomic_DNA"/>
</dbReference>
<dbReference type="AlphaFoldDB" id="A0A7C3VHY1"/>
<feature type="domain" description="SpoVT-AbrB" evidence="2">
    <location>
        <begin position="1"/>
        <end position="46"/>
    </location>
</feature>
<reference evidence="3" key="1">
    <citation type="journal article" date="2020" name="mSystems">
        <title>Genome- and Community-Level Interaction Insights into Carbon Utilization and Element Cycling Functions of Hydrothermarchaeota in Hydrothermal Sediment.</title>
        <authorList>
            <person name="Zhou Z."/>
            <person name="Liu Y."/>
            <person name="Xu W."/>
            <person name="Pan J."/>
            <person name="Luo Z.H."/>
            <person name="Li M."/>
        </authorList>
    </citation>
    <scope>NUCLEOTIDE SEQUENCE [LARGE SCALE GENOMIC DNA]</scope>
    <source>
        <strain evidence="3">SpSt-374</strain>
    </source>
</reference>